<reference evidence="3" key="1">
    <citation type="submission" date="2021-05" db="EMBL/GenBank/DDBJ databases">
        <authorList>
            <person name="Tanabe Y."/>
        </authorList>
    </citation>
    <scope>NUCLEOTIDE SEQUENCE</scope>
    <source>
        <strain evidence="3">BOTRYCO-1</strain>
    </source>
</reference>
<dbReference type="Gene3D" id="3.40.140.80">
    <property type="match status" value="1"/>
</dbReference>
<dbReference type="PANTHER" id="PTHR39962">
    <property type="entry name" value="BLL4848 PROTEIN"/>
    <property type="match status" value="1"/>
</dbReference>
<dbReference type="InterPro" id="IPR041255">
    <property type="entry name" value="LpxI_N"/>
</dbReference>
<evidence type="ECO:0000259" key="2">
    <source>
        <dbReference type="Pfam" id="PF17930"/>
    </source>
</evidence>
<dbReference type="EMBL" id="BPFZ01000001">
    <property type="protein sequence ID" value="GIU66114.1"/>
    <property type="molecule type" value="Genomic_DNA"/>
</dbReference>
<organism evidence="3 4">
    <name type="scientific">Candidatus Phycosocius spiralis</name>
    <dbReference type="NCBI Taxonomy" id="2815099"/>
    <lineage>
        <taxon>Bacteria</taxon>
        <taxon>Pseudomonadati</taxon>
        <taxon>Pseudomonadota</taxon>
        <taxon>Alphaproteobacteria</taxon>
        <taxon>Caulobacterales</taxon>
        <taxon>Caulobacterales incertae sedis</taxon>
        <taxon>Candidatus Phycosocius</taxon>
    </lineage>
</organism>
<dbReference type="Proteomes" id="UP001161064">
    <property type="component" value="Unassembled WGS sequence"/>
</dbReference>
<sequence length="283" mass="29643">MGTFSKLGIIAGAGDLPLLLAQHCQEAGLGVHVSRIKGVSDPSLALFPGIECGLARVGERIKALKADQVDALVFAGLVNRPDLKSLKPDMRGALALTRIVPEMSKGDDALLRAVIAEFEREGFKIVGTDDVLAALLATEGLIAGHMPTPAQTQDCYKAFEVAGEIGQMDIGQGVVVVDGLVLAVEAQEGTDRMLARVHELSSHLRGTRSHRRGVLAKRAKPNQERRVDLPTIGVKTVEGAAKAGLAGMVVEAGGALIIDKTHVIAAAEEAGLFILGMAVDVKT</sequence>
<evidence type="ECO:0000313" key="3">
    <source>
        <dbReference type="EMBL" id="GIU66114.1"/>
    </source>
</evidence>
<dbReference type="PANTHER" id="PTHR39962:SF1">
    <property type="entry name" value="LPXI FAMILY PROTEIN"/>
    <property type="match status" value="1"/>
</dbReference>
<dbReference type="InterPro" id="IPR053174">
    <property type="entry name" value="LpxI"/>
</dbReference>
<evidence type="ECO:0000259" key="1">
    <source>
        <dbReference type="Pfam" id="PF06230"/>
    </source>
</evidence>
<keyword evidence="4" id="KW-1185">Reference proteome</keyword>
<gene>
    <name evidence="3" type="primary">lpxI</name>
    <name evidence="3" type="ORF">PsB1_0268</name>
</gene>
<dbReference type="Gene3D" id="3.40.50.20">
    <property type="match status" value="1"/>
</dbReference>
<feature type="domain" description="LpxI C-terminal" evidence="1">
    <location>
        <begin position="139"/>
        <end position="274"/>
    </location>
</feature>
<name>A0ABQ4PT75_9PROT</name>
<evidence type="ECO:0000313" key="4">
    <source>
        <dbReference type="Proteomes" id="UP001161064"/>
    </source>
</evidence>
<dbReference type="InterPro" id="IPR043167">
    <property type="entry name" value="LpxI_C_sf"/>
</dbReference>
<reference evidence="3" key="2">
    <citation type="journal article" date="2023" name="ISME Commun">
        <title>Characterization of a bloom-associated alphaproteobacterial lineage, 'Candidatus Phycosocius': insights into freshwater algal-bacterial interactions.</title>
        <authorList>
            <person name="Tanabe Y."/>
            <person name="Yamaguchi H."/>
            <person name="Yoshida M."/>
            <person name="Kai A."/>
            <person name="Okazaki Y."/>
        </authorList>
    </citation>
    <scope>NUCLEOTIDE SEQUENCE</scope>
    <source>
        <strain evidence="3">BOTRYCO-1</strain>
    </source>
</reference>
<comment type="caution">
    <text evidence="3">The sequence shown here is derived from an EMBL/GenBank/DDBJ whole genome shotgun (WGS) entry which is preliminary data.</text>
</comment>
<dbReference type="InterPro" id="IPR010415">
    <property type="entry name" value="LpxI_C"/>
</dbReference>
<dbReference type="Pfam" id="PF06230">
    <property type="entry name" value="LpxI_C"/>
    <property type="match status" value="1"/>
</dbReference>
<accession>A0ABQ4PT75</accession>
<feature type="domain" description="LpxI N-terminal" evidence="2">
    <location>
        <begin position="6"/>
        <end position="134"/>
    </location>
</feature>
<protein>
    <submittedName>
        <fullName evidence="3">UDP-2,3-diacylglucosamine pyrophosphatase</fullName>
    </submittedName>
</protein>
<dbReference type="Pfam" id="PF17930">
    <property type="entry name" value="LpxI_N"/>
    <property type="match status" value="1"/>
</dbReference>
<dbReference type="RefSeq" id="WP_284358581.1">
    <property type="nucleotide sequence ID" value="NZ_BPFZ01000001.1"/>
</dbReference>
<proteinExistence type="predicted"/>